<feature type="transmembrane region" description="Helical" evidence="2">
    <location>
        <begin position="614"/>
        <end position="632"/>
    </location>
</feature>
<dbReference type="PROSITE" id="PS50056">
    <property type="entry name" value="TYR_PHOSPHATASE_2"/>
    <property type="match status" value="1"/>
</dbReference>
<feature type="domain" description="Tyrosine specific protein phosphatases" evidence="4">
    <location>
        <begin position="388"/>
        <end position="461"/>
    </location>
</feature>
<name>A0A9P1N6J6_9PELO</name>
<feature type="transmembrane region" description="Helical" evidence="2">
    <location>
        <begin position="763"/>
        <end position="781"/>
    </location>
</feature>
<dbReference type="Gene3D" id="3.90.190.10">
    <property type="entry name" value="Protein tyrosine phosphatase superfamily"/>
    <property type="match status" value="1"/>
</dbReference>
<dbReference type="SUPFAM" id="SSF52799">
    <property type="entry name" value="(Phosphotyrosine protein) phosphatases II"/>
    <property type="match status" value="1"/>
</dbReference>
<reference evidence="5" key="1">
    <citation type="submission" date="2022-11" db="EMBL/GenBank/DDBJ databases">
        <authorList>
            <person name="Kikuchi T."/>
        </authorList>
    </citation>
    <scope>NUCLEOTIDE SEQUENCE</scope>
    <source>
        <strain evidence="5">PS1010</strain>
    </source>
</reference>
<dbReference type="EMBL" id="CANHGI010000004">
    <property type="protein sequence ID" value="CAI5449637.1"/>
    <property type="molecule type" value="Genomic_DNA"/>
</dbReference>
<dbReference type="OrthoDB" id="5862289at2759"/>
<dbReference type="InterPro" id="IPR029021">
    <property type="entry name" value="Prot-tyrosine_phosphatase-like"/>
</dbReference>
<evidence type="ECO:0000256" key="1">
    <source>
        <dbReference type="SAM" id="MobiDB-lite"/>
    </source>
</evidence>
<dbReference type="InterPro" id="IPR019422">
    <property type="entry name" value="7TM_GPCR_serpentine_rcpt_Srh"/>
</dbReference>
<feature type="transmembrane region" description="Helical" evidence="2">
    <location>
        <begin position="587"/>
        <end position="608"/>
    </location>
</feature>
<sequence>MENETKAKENHDGQTEGGEPKTKTKASKGLGKRRSKTPGTEGPEALELSNPNDEGSGKKKNTKGKKKSKVEVGNRDEMACHDPTATTPIKKKEKKEKDTKKKKKKAGFFQELFFGKASNEKKSKSHTKLTPDMMTARSPAPKDKKEHEKSNEKIKEADPMTQPLTLPALTLIPSNTTSGTTSPMPEEKEMENSDVFRVLAENILLIEKNQGLSKYFQQNIMKISAKGSNYYQASPANRARNRNPDIFCVDNSRVKLKTSETDRDYIHANHIRFETLKRGYIATQHPLSTTIDDFWNMVYNQEVEVVINLTNSTGNPDEFPIYYPKEKESFMNCGQNFVSCKNVKPPKFKYAPTEYKLEVLPNGCSQSNFVSLFEYSCWGKYLVPSSPKVVVSLIKSILKIAKTNAPIVIQCETGVNQSAVVIFVDAILQHLAENNNPNIETIIQELRNQRSSTMTQRVQFLSAIHVILVFIKVRIGNLKLYAETVTKINELETSLIAEMANSMSTEVSKTTVESPRFEQIFKKVQAIWWSCAFRYNIFPMFADYWHMPVTMILGSLIAGMTAEGASAVSFPVMTLMLHLSPKIARDFAIMIQSVGMTSALVCIVFMKVKLESRTMIFSCLGAIPGFIFGIHFDFSTGKAVILVFTGFIGGIFNSFAGSGIDICVFSVATLYFRVNEKISTPTTTILKGIMSVFGFYYRAVLQADISPLSWKYFICSAPVASLTAPIGSFLGSHLHRQIIAALIYIIEIVSLIGFYASQPKLGLVFGSIVIMIFGFLIFYVISKMGERNLIERDLESKIEEMEDCSTNYTTCEKFTFLETKEFLVTSLHISSLLTVPSTIYCIYLIMRITPNKMRNVKTVLLHIQLASFLLDIMINSLGSPVLYLPAPVVSIHGIFGWLGVSIKFTAFFGQYCVYLIGMSVIALFQNRHSAIASIRFRFESKIYLCIYYAFGYLSGAIVLSLYFWEDTMTDENKLKYLETYKCPPIEYFSKNAGVLTTNLELVEICLVSLILYICLNAFYFSISTGYHLVFTNSSSVSEKTRKLQLQFLSMLIIQITIPFIALVLPTSIMIITFLTGIISQKINNFTMILYATHGIFSNFSLIFCHKPYRDHLFRIKTKVASRTISTVLVTEAL</sequence>
<gene>
    <name evidence="5" type="ORF">CAMP_LOCUS12274</name>
</gene>
<keyword evidence="6" id="KW-1185">Reference proteome</keyword>
<feature type="compositionally biased region" description="Basic and acidic residues" evidence="1">
    <location>
        <begin position="1"/>
        <end position="22"/>
    </location>
</feature>
<keyword evidence="2" id="KW-0472">Membrane</keyword>
<dbReference type="PROSITE" id="PS50055">
    <property type="entry name" value="TYR_PHOSPHATASE_PTP"/>
    <property type="match status" value="1"/>
</dbReference>
<feature type="compositionally biased region" description="Basic residues" evidence="1">
    <location>
        <begin position="23"/>
        <end position="36"/>
    </location>
</feature>
<feature type="domain" description="Tyrosine-protein phosphatase" evidence="3">
    <location>
        <begin position="235"/>
        <end position="470"/>
    </location>
</feature>
<evidence type="ECO:0000256" key="2">
    <source>
        <dbReference type="SAM" id="Phobius"/>
    </source>
</evidence>
<dbReference type="Pfam" id="PF00102">
    <property type="entry name" value="Y_phosphatase"/>
    <property type="match status" value="1"/>
</dbReference>
<dbReference type="PANTHER" id="PTHR31154">
    <property type="entry name" value="MEMBRANE TRANSPORTER PROTEIN"/>
    <property type="match status" value="1"/>
</dbReference>
<dbReference type="InterPro" id="IPR000387">
    <property type="entry name" value="Tyr_Pase_dom"/>
</dbReference>
<dbReference type="InterPro" id="IPR003595">
    <property type="entry name" value="Tyr_Pase_cat"/>
</dbReference>
<keyword evidence="2" id="KW-1133">Transmembrane helix</keyword>
<proteinExistence type="predicted"/>
<dbReference type="PRINTS" id="PR00700">
    <property type="entry name" value="PRTYPHPHTASE"/>
</dbReference>
<evidence type="ECO:0000259" key="3">
    <source>
        <dbReference type="PROSITE" id="PS50055"/>
    </source>
</evidence>
<feature type="transmembrane region" description="Helical" evidence="2">
    <location>
        <begin position="678"/>
        <end position="697"/>
    </location>
</feature>
<dbReference type="GO" id="GO:0004725">
    <property type="term" value="F:protein tyrosine phosphatase activity"/>
    <property type="evidence" value="ECO:0007669"/>
    <property type="project" value="InterPro"/>
</dbReference>
<feature type="transmembrane region" description="Helical" evidence="2">
    <location>
        <begin position="1051"/>
        <end position="1079"/>
    </location>
</feature>
<evidence type="ECO:0008006" key="7">
    <source>
        <dbReference type="Google" id="ProtNLM"/>
    </source>
</evidence>
<dbReference type="SMART" id="SM00404">
    <property type="entry name" value="PTPc_motif"/>
    <property type="match status" value="1"/>
</dbReference>
<feature type="transmembrane region" description="Helical" evidence="2">
    <location>
        <begin position="1009"/>
        <end position="1030"/>
    </location>
</feature>
<feature type="transmembrane region" description="Helical" evidence="2">
    <location>
        <begin position="737"/>
        <end position="756"/>
    </location>
</feature>
<dbReference type="CDD" id="cd00047">
    <property type="entry name" value="PTPc"/>
    <property type="match status" value="1"/>
</dbReference>
<feature type="transmembrane region" description="Helical" evidence="2">
    <location>
        <begin position="551"/>
        <end position="575"/>
    </location>
</feature>
<accession>A0A9P1N6J6</accession>
<dbReference type="Proteomes" id="UP001152747">
    <property type="component" value="Unassembled WGS sequence"/>
</dbReference>
<dbReference type="InterPro" id="IPR000242">
    <property type="entry name" value="PTP_cat"/>
</dbReference>
<feature type="compositionally biased region" description="Basic residues" evidence="1">
    <location>
        <begin position="89"/>
        <end position="106"/>
    </location>
</feature>
<feature type="transmembrane region" description="Helical" evidence="2">
    <location>
        <begin position="1085"/>
        <end position="1104"/>
    </location>
</feature>
<protein>
    <recommendedName>
        <fullName evidence="7">Tyrosine-protein phosphatase domain-containing protein</fullName>
    </recommendedName>
</protein>
<dbReference type="SMART" id="SM00194">
    <property type="entry name" value="PTPc"/>
    <property type="match status" value="1"/>
</dbReference>
<feature type="transmembrane region" description="Helical" evidence="2">
    <location>
        <begin position="945"/>
        <end position="964"/>
    </location>
</feature>
<feature type="compositionally biased region" description="Basic and acidic residues" evidence="1">
    <location>
        <begin position="140"/>
        <end position="154"/>
    </location>
</feature>
<dbReference type="AlphaFoldDB" id="A0A9P1N6J6"/>
<organism evidence="5 6">
    <name type="scientific">Caenorhabditis angaria</name>
    <dbReference type="NCBI Taxonomy" id="860376"/>
    <lineage>
        <taxon>Eukaryota</taxon>
        <taxon>Metazoa</taxon>
        <taxon>Ecdysozoa</taxon>
        <taxon>Nematoda</taxon>
        <taxon>Chromadorea</taxon>
        <taxon>Rhabditida</taxon>
        <taxon>Rhabditina</taxon>
        <taxon>Rhabditomorpha</taxon>
        <taxon>Rhabditoidea</taxon>
        <taxon>Rhabditidae</taxon>
        <taxon>Peloderinae</taxon>
        <taxon>Caenorhabditis</taxon>
    </lineage>
</organism>
<dbReference type="PANTHER" id="PTHR31154:SF4">
    <property type="entry name" value="MEMBRANE TRANSPORTER PROTEIN"/>
    <property type="match status" value="1"/>
</dbReference>
<feature type="transmembrane region" description="Helical" evidence="2">
    <location>
        <begin position="858"/>
        <end position="884"/>
    </location>
</feature>
<feature type="transmembrane region" description="Helical" evidence="2">
    <location>
        <begin position="709"/>
        <end position="731"/>
    </location>
</feature>
<feature type="region of interest" description="Disordered" evidence="1">
    <location>
        <begin position="1"/>
        <end position="154"/>
    </location>
</feature>
<feature type="transmembrane region" description="Helical" evidence="2">
    <location>
        <begin position="639"/>
        <end position="672"/>
    </location>
</feature>
<feature type="compositionally biased region" description="Basic residues" evidence="1">
    <location>
        <begin position="58"/>
        <end position="68"/>
    </location>
</feature>
<evidence type="ECO:0000259" key="4">
    <source>
        <dbReference type="PROSITE" id="PS50056"/>
    </source>
</evidence>
<evidence type="ECO:0000313" key="6">
    <source>
        <dbReference type="Proteomes" id="UP001152747"/>
    </source>
</evidence>
<evidence type="ECO:0000313" key="5">
    <source>
        <dbReference type="EMBL" id="CAI5449637.1"/>
    </source>
</evidence>
<feature type="compositionally biased region" description="Basic and acidic residues" evidence="1">
    <location>
        <begin position="69"/>
        <end position="80"/>
    </location>
</feature>
<feature type="transmembrane region" description="Helical" evidence="2">
    <location>
        <begin position="822"/>
        <end position="846"/>
    </location>
</feature>
<feature type="transmembrane region" description="Helical" evidence="2">
    <location>
        <begin position="904"/>
        <end position="924"/>
    </location>
</feature>
<comment type="caution">
    <text evidence="5">The sequence shown here is derived from an EMBL/GenBank/DDBJ whole genome shotgun (WGS) entry which is preliminary data.</text>
</comment>
<dbReference type="Pfam" id="PF10318">
    <property type="entry name" value="7TM_GPCR_Srh"/>
    <property type="match status" value="1"/>
</dbReference>
<keyword evidence="2" id="KW-0812">Transmembrane</keyword>